<dbReference type="SUPFAM" id="SSF102114">
    <property type="entry name" value="Radical SAM enzymes"/>
    <property type="match status" value="1"/>
</dbReference>
<protein>
    <submittedName>
        <fullName evidence="10">BchE/P-methylase family protein</fullName>
    </submittedName>
</protein>
<dbReference type="GO" id="GO:0051539">
    <property type="term" value="F:4 iron, 4 sulfur cluster binding"/>
    <property type="evidence" value="ECO:0007669"/>
    <property type="project" value="UniProtKB-KW"/>
</dbReference>
<dbReference type="PANTHER" id="PTHR43409:SF7">
    <property type="entry name" value="BLL1977 PROTEIN"/>
    <property type="match status" value="1"/>
</dbReference>
<feature type="domain" description="Radical SAM core" evidence="9">
    <location>
        <begin position="152"/>
        <end position="383"/>
    </location>
</feature>
<evidence type="ECO:0000256" key="5">
    <source>
        <dbReference type="ARBA" id="ARBA00022723"/>
    </source>
</evidence>
<dbReference type="SFLD" id="SFLDG01082">
    <property type="entry name" value="B12-binding_domain_containing"/>
    <property type="match status" value="1"/>
</dbReference>
<name>A0A0G3BN65_9BURK</name>
<dbReference type="SFLD" id="SFLDG01123">
    <property type="entry name" value="methyltransferase_(Class_B)"/>
    <property type="match status" value="1"/>
</dbReference>
<evidence type="ECO:0000259" key="9">
    <source>
        <dbReference type="PROSITE" id="PS51918"/>
    </source>
</evidence>
<dbReference type="SMART" id="SM00729">
    <property type="entry name" value="Elp3"/>
    <property type="match status" value="1"/>
</dbReference>
<evidence type="ECO:0000256" key="2">
    <source>
        <dbReference type="ARBA" id="ARBA00022603"/>
    </source>
</evidence>
<dbReference type="InterPro" id="IPR007197">
    <property type="entry name" value="rSAM"/>
</dbReference>
<dbReference type="GO" id="GO:0032259">
    <property type="term" value="P:methylation"/>
    <property type="evidence" value="ECO:0007669"/>
    <property type="project" value="UniProtKB-KW"/>
</dbReference>
<keyword evidence="7" id="KW-0411">Iron-sulfur</keyword>
<dbReference type="AlphaFoldDB" id="A0A0G3BN65"/>
<evidence type="ECO:0000256" key="1">
    <source>
        <dbReference type="ARBA" id="ARBA00001966"/>
    </source>
</evidence>
<evidence type="ECO:0000256" key="3">
    <source>
        <dbReference type="ARBA" id="ARBA00022679"/>
    </source>
</evidence>
<dbReference type="PANTHER" id="PTHR43409">
    <property type="entry name" value="ANAEROBIC MAGNESIUM-PROTOPORPHYRIN IX MONOMETHYL ESTER CYCLASE-RELATED"/>
    <property type="match status" value="1"/>
</dbReference>
<dbReference type="InterPro" id="IPR051198">
    <property type="entry name" value="BchE-like"/>
</dbReference>
<reference evidence="10 11" key="1">
    <citation type="submission" date="2015-05" db="EMBL/GenBank/DDBJ databases">
        <authorList>
            <person name="Tang B."/>
            <person name="Yu Y."/>
        </authorList>
    </citation>
    <scope>NUCLEOTIDE SEQUENCE [LARGE SCALE GENOMIC DNA]</scope>
    <source>
        <strain evidence="10 11">DSM 7029</strain>
    </source>
</reference>
<evidence type="ECO:0000256" key="6">
    <source>
        <dbReference type="ARBA" id="ARBA00023004"/>
    </source>
</evidence>
<keyword evidence="3" id="KW-0808">Transferase</keyword>
<feature type="domain" description="B12-binding" evidence="8">
    <location>
        <begin position="1"/>
        <end position="130"/>
    </location>
</feature>
<dbReference type="GO" id="GO:0046872">
    <property type="term" value="F:metal ion binding"/>
    <property type="evidence" value="ECO:0007669"/>
    <property type="project" value="UniProtKB-KW"/>
</dbReference>
<dbReference type="InterPro" id="IPR006158">
    <property type="entry name" value="Cobalamin-bd"/>
</dbReference>
<dbReference type="RefSeq" id="WP_047193956.1">
    <property type="nucleotide sequence ID" value="NZ_CP011371.1"/>
</dbReference>
<dbReference type="InterPro" id="IPR006638">
    <property type="entry name" value="Elp3/MiaA/NifB-like_rSAM"/>
</dbReference>
<dbReference type="GO" id="GO:0008168">
    <property type="term" value="F:methyltransferase activity"/>
    <property type="evidence" value="ECO:0007669"/>
    <property type="project" value="UniProtKB-KW"/>
</dbReference>
<dbReference type="InterPro" id="IPR034466">
    <property type="entry name" value="Methyltransferase_Class_B"/>
</dbReference>
<dbReference type="EMBL" id="CP011371">
    <property type="protein sequence ID" value="AKJ27995.1"/>
    <property type="molecule type" value="Genomic_DNA"/>
</dbReference>
<dbReference type="InterPro" id="IPR013785">
    <property type="entry name" value="Aldolase_TIM"/>
</dbReference>
<dbReference type="Pfam" id="PF04055">
    <property type="entry name" value="Radical_SAM"/>
    <property type="match status" value="1"/>
</dbReference>
<dbReference type="SFLD" id="SFLDS00029">
    <property type="entry name" value="Radical_SAM"/>
    <property type="match status" value="1"/>
</dbReference>
<dbReference type="Gene3D" id="3.40.50.280">
    <property type="entry name" value="Cobalamin-binding domain"/>
    <property type="match status" value="1"/>
</dbReference>
<gene>
    <name evidence="10" type="ORF">AAW51_1304</name>
</gene>
<keyword evidence="6" id="KW-0408">Iron</keyword>
<dbReference type="InterPro" id="IPR058240">
    <property type="entry name" value="rSAM_sf"/>
</dbReference>
<accession>A0A0G3BN65</accession>
<organism evidence="10 11">
    <name type="scientific">Caldimonas brevitalea</name>
    <dbReference type="NCBI Taxonomy" id="413882"/>
    <lineage>
        <taxon>Bacteria</taxon>
        <taxon>Pseudomonadati</taxon>
        <taxon>Pseudomonadota</taxon>
        <taxon>Betaproteobacteria</taxon>
        <taxon>Burkholderiales</taxon>
        <taxon>Sphaerotilaceae</taxon>
        <taxon>Caldimonas</taxon>
    </lineage>
</organism>
<comment type="cofactor">
    <cofactor evidence="1">
        <name>[4Fe-4S] cluster</name>
        <dbReference type="ChEBI" id="CHEBI:49883"/>
    </cofactor>
</comment>
<dbReference type="KEGG" id="pbh:AAW51_1304"/>
<keyword evidence="2 10" id="KW-0489">Methyltransferase</keyword>
<dbReference type="GO" id="GO:0005829">
    <property type="term" value="C:cytosol"/>
    <property type="evidence" value="ECO:0007669"/>
    <property type="project" value="TreeGrafter"/>
</dbReference>
<proteinExistence type="predicted"/>
<sequence length="511" mass="56864">MRVAIIAVFVDYHRRGAHHRGAMQPQIGPLIAALLPDWCEVEIINDTWEDPDWSKHYDLVILSCLHADFDRARQIGHYFARRGARTVLGGAMASDFPQLCLPYFDAVVVGDPEDTIPRIAEDARRGRLQRLYRSQATGLDDVPTPKLAPIAHKQMFPLAVEASRGCPYTCDFCVLTARGRGHVPRPVAHVVRDIVAGKAALRQAGVPGWKERLLVLYDNNLAGNLRWFRDLCLALKPLDVLWGACLTFNVIANRELLKLMYDCGCRAVFVGLETFNPAALADMCKPQNNIGKIEQAIAQSRDEGILVIAGLMISAINDDASYIRSLPERLKASGLHVPSFISFETPIPGTPLFQRLLAEPDPQFLPHANLYDFSSYTLVLQPRRSPLAEFLEAYRDTMKQVYAPTRRLSKLAHDLPRLLKRGSWTAAALDIGDMCGIAFDPVAGRTFAAGTDRLPAERVPFTADDFATEAERLDICSPTQVTDEDGRVLDAWRRRPASVVVETSYKNRIAA</sequence>
<dbReference type="OrthoDB" id="9801424at2"/>
<dbReference type="STRING" id="413882.AAW51_1304"/>
<keyword evidence="4" id="KW-0949">S-adenosyl-L-methionine</keyword>
<dbReference type="PROSITE" id="PS51332">
    <property type="entry name" value="B12_BINDING"/>
    <property type="match status" value="1"/>
</dbReference>
<evidence type="ECO:0000313" key="11">
    <source>
        <dbReference type="Proteomes" id="UP000035352"/>
    </source>
</evidence>
<dbReference type="PROSITE" id="PS51918">
    <property type="entry name" value="RADICAL_SAM"/>
    <property type="match status" value="1"/>
</dbReference>
<dbReference type="Gene3D" id="3.20.20.70">
    <property type="entry name" value="Aldolase class I"/>
    <property type="match status" value="1"/>
</dbReference>
<evidence type="ECO:0000313" key="10">
    <source>
        <dbReference type="EMBL" id="AKJ27995.1"/>
    </source>
</evidence>
<keyword evidence="11" id="KW-1185">Reference proteome</keyword>
<evidence type="ECO:0000256" key="4">
    <source>
        <dbReference type="ARBA" id="ARBA00022691"/>
    </source>
</evidence>
<evidence type="ECO:0000256" key="7">
    <source>
        <dbReference type="ARBA" id="ARBA00023014"/>
    </source>
</evidence>
<dbReference type="GO" id="GO:0031419">
    <property type="term" value="F:cobalamin binding"/>
    <property type="evidence" value="ECO:0007669"/>
    <property type="project" value="InterPro"/>
</dbReference>
<dbReference type="Proteomes" id="UP000035352">
    <property type="component" value="Chromosome"/>
</dbReference>
<evidence type="ECO:0000259" key="8">
    <source>
        <dbReference type="PROSITE" id="PS51332"/>
    </source>
</evidence>
<dbReference type="CDD" id="cd01335">
    <property type="entry name" value="Radical_SAM"/>
    <property type="match status" value="1"/>
</dbReference>
<keyword evidence="5" id="KW-0479">Metal-binding</keyword>